<dbReference type="GO" id="GO:0008270">
    <property type="term" value="F:zinc ion binding"/>
    <property type="evidence" value="ECO:0007669"/>
    <property type="project" value="UniProtKB-KW"/>
</dbReference>
<dbReference type="Proteomes" id="UP000195402">
    <property type="component" value="Unassembled WGS sequence"/>
</dbReference>
<dbReference type="InterPro" id="IPR049914">
    <property type="entry name" value="PHD1-3/5-6"/>
</dbReference>
<dbReference type="GO" id="GO:0034244">
    <property type="term" value="P:negative regulation of transcription elongation by RNA polymerase II"/>
    <property type="evidence" value="ECO:0007669"/>
    <property type="project" value="InterPro"/>
</dbReference>
<keyword evidence="2" id="KW-0863">Zinc-finger</keyword>
<feature type="chain" id="PRO_5013075035" description="AIPP2-like SPOC-like domain-containing protein" evidence="7">
    <location>
        <begin position="21"/>
        <end position="928"/>
    </location>
</feature>
<evidence type="ECO:0000259" key="8">
    <source>
        <dbReference type="Pfam" id="PF23121"/>
    </source>
</evidence>
<feature type="compositionally biased region" description="Basic and acidic residues" evidence="6">
    <location>
        <begin position="305"/>
        <end position="326"/>
    </location>
</feature>
<dbReference type="OMA" id="KDYSPCN"/>
<keyword evidence="1" id="KW-0479">Metal-binding</keyword>
<evidence type="ECO:0000256" key="2">
    <source>
        <dbReference type="ARBA" id="ARBA00022771"/>
    </source>
</evidence>
<feature type="region of interest" description="Disordered" evidence="6">
    <location>
        <begin position="637"/>
        <end position="757"/>
    </location>
</feature>
<dbReference type="PANTHER" id="PTHR33304">
    <property type="match status" value="1"/>
</dbReference>
<proteinExistence type="predicted"/>
<dbReference type="InParanoid" id="A0A200PVA0"/>
<evidence type="ECO:0000313" key="9">
    <source>
        <dbReference type="EMBL" id="OVA02138.1"/>
    </source>
</evidence>
<feature type="compositionally biased region" description="Low complexity" evidence="6">
    <location>
        <begin position="165"/>
        <end position="178"/>
    </location>
</feature>
<name>A0A200PVA0_MACCD</name>
<evidence type="ECO:0000256" key="4">
    <source>
        <dbReference type="ARBA" id="ARBA00023015"/>
    </source>
</evidence>
<sequence>MYKWRQMAGQHLLLAGLGQAMPWPGCEPKLQARLMLEARGSYCMRKHLLRIPEKWLCEACLRRKHMDDTRISDKKRMGSPQTILGSPPKCAAHSVPRNMKMVETGKVKFLAAEDVLMLSSGAKTKASIIRGRLGSQTCSSRTLNHPSMKRATISVAEASKRFSQKASPHKSSGPSKPSVLGIGLPSSSLQPRVAKTSPQLYDEKSPVHSPSYRSPSKCSGGPMEREAKEKPKEPQRLRNADAKAYHSLSNFSGPMEREAKEKPKEPQLFKNADAEAYPSPLNCYGHMERVGKEKPKEPQLLRMDKSAGKDVRMSPNKEHVCKEEPVHGSLPAKGGSSEHASSPAEESKIFSRFEGLPDHLAIDATWKGSFEILGTVPTGELYEGLQAYPPGKTRRKTYEVSKQMPRMLQFKLHPRCDVWPEIFHIDCPTGDDIALYFLPGDFKRSKEKYSSLLNLIEMRDLAMQSCLNGVELLIFTSKQLPADSQRINMKFYLWGVFRSVKKQNCSSSKLLTRSQHEPQVSLCNYGNFSDSLNVTNGDDTEGVDMEIDMIGGKDVGRIDKPIQKLNSREKKVQFKLMTPKRKCINSNVLDHRKNLDQSAPRPLAVVKTEQPIELEAPPGFSILVSSDAADKCLLGAPPGFPKPLKREERGDSSETNQCLLGAPPGFPTLKTKGRGDSSETNPCLLGAPPGFPTPLKTKERGDSSETNHKKDIAGILDGNTLSSSKKQRSSFSDTSKRDFMGSSLQPQKPPKVSKSPEFPWKCHQVAMNPPMHSVTTDLEPLSEIGKKGFDAIQKDVIQYDIKDGLLCSLPKNFQVWDDLKTKANVRVRENLGVTEHEKKEPSSKRRHKTVVECLQLFPKVENTEDQQLETNNTLKQGSSGNKLVEDKHSPVLSLSRPLYLKDGQRWITGISKELLQEDGCDDDVKLAL</sequence>
<keyword evidence="4" id="KW-0805">Transcription regulation</keyword>
<dbReference type="EMBL" id="MVGT01003963">
    <property type="protein sequence ID" value="OVA02138.1"/>
    <property type="molecule type" value="Genomic_DNA"/>
</dbReference>
<feature type="region of interest" description="Disordered" evidence="6">
    <location>
        <begin position="72"/>
        <end position="92"/>
    </location>
</feature>
<accession>A0A200PVA0</accession>
<feature type="compositionally biased region" description="Low complexity" evidence="6">
    <location>
        <begin position="742"/>
        <end position="756"/>
    </location>
</feature>
<dbReference type="GO" id="GO:0140566">
    <property type="term" value="F:histone reader activity"/>
    <property type="evidence" value="ECO:0007669"/>
    <property type="project" value="InterPro"/>
</dbReference>
<comment type="caution">
    <text evidence="9">The sequence shown here is derived from an EMBL/GenBank/DDBJ whole genome shotgun (WGS) entry which is preliminary data.</text>
</comment>
<protein>
    <recommendedName>
        <fullName evidence="8">AIPP2-like SPOC-like domain-containing protein</fullName>
    </recommendedName>
</protein>
<dbReference type="AlphaFoldDB" id="A0A200PVA0"/>
<reference evidence="9 10" key="1">
    <citation type="journal article" date="2017" name="Mol. Plant">
        <title>The Genome of Medicinal Plant Macleaya cordata Provides New Insights into Benzylisoquinoline Alkaloids Metabolism.</title>
        <authorList>
            <person name="Liu X."/>
            <person name="Liu Y."/>
            <person name="Huang P."/>
            <person name="Ma Y."/>
            <person name="Qing Z."/>
            <person name="Tang Q."/>
            <person name="Cao H."/>
            <person name="Cheng P."/>
            <person name="Zheng Y."/>
            <person name="Yuan Z."/>
            <person name="Zhou Y."/>
            <person name="Liu J."/>
            <person name="Tang Z."/>
            <person name="Zhuo Y."/>
            <person name="Zhang Y."/>
            <person name="Yu L."/>
            <person name="Huang J."/>
            <person name="Yang P."/>
            <person name="Peng Q."/>
            <person name="Zhang J."/>
            <person name="Jiang W."/>
            <person name="Zhang Z."/>
            <person name="Lin K."/>
            <person name="Ro D.K."/>
            <person name="Chen X."/>
            <person name="Xiong X."/>
            <person name="Shang Y."/>
            <person name="Huang S."/>
            <person name="Zeng J."/>
        </authorList>
    </citation>
    <scope>NUCLEOTIDE SEQUENCE [LARGE SCALE GENOMIC DNA]</scope>
    <source>
        <strain evidence="10">cv. BLH2017</strain>
        <tissue evidence="9">Root</tissue>
    </source>
</reference>
<evidence type="ECO:0000256" key="3">
    <source>
        <dbReference type="ARBA" id="ARBA00022833"/>
    </source>
</evidence>
<evidence type="ECO:0000256" key="7">
    <source>
        <dbReference type="SAM" id="SignalP"/>
    </source>
</evidence>
<feature type="signal peptide" evidence="7">
    <location>
        <begin position="1"/>
        <end position="20"/>
    </location>
</feature>
<keyword evidence="5" id="KW-0804">Transcription</keyword>
<feature type="compositionally biased region" description="Basic and acidic residues" evidence="6">
    <location>
        <begin position="696"/>
        <end position="712"/>
    </location>
</feature>
<dbReference type="STRING" id="56857.A0A200PVA0"/>
<evidence type="ECO:0000256" key="5">
    <source>
        <dbReference type="ARBA" id="ARBA00023163"/>
    </source>
</evidence>
<dbReference type="Pfam" id="PF23121">
    <property type="entry name" value="SPOC_AIPP2"/>
    <property type="match status" value="1"/>
</dbReference>
<feature type="domain" description="AIPP2-like SPOC-like" evidence="8">
    <location>
        <begin position="366"/>
        <end position="497"/>
    </location>
</feature>
<organism evidence="9 10">
    <name type="scientific">Macleaya cordata</name>
    <name type="common">Five-seeded plume-poppy</name>
    <name type="synonym">Bocconia cordata</name>
    <dbReference type="NCBI Taxonomy" id="56857"/>
    <lineage>
        <taxon>Eukaryota</taxon>
        <taxon>Viridiplantae</taxon>
        <taxon>Streptophyta</taxon>
        <taxon>Embryophyta</taxon>
        <taxon>Tracheophyta</taxon>
        <taxon>Spermatophyta</taxon>
        <taxon>Magnoliopsida</taxon>
        <taxon>Ranunculales</taxon>
        <taxon>Papaveraceae</taxon>
        <taxon>Papaveroideae</taxon>
        <taxon>Macleaya</taxon>
    </lineage>
</organism>
<dbReference type="OrthoDB" id="651601at2759"/>
<keyword evidence="10" id="KW-1185">Reference proteome</keyword>
<keyword evidence="7" id="KW-0732">Signal</keyword>
<evidence type="ECO:0000256" key="6">
    <source>
        <dbReference type="SAM" id="MobiDB-lite"/>
    </source>
</evidence>
<keyword evidence="3" id="KW-0862">Zinc</keyword>
<evidence type="ECO:0000313" key="10">
    <source>
        <dbReference type="Proteomes" id="UP000195402"/>
    </source>
</evidence>
<feature type="compositionally biased region" description="Basic and acidic residues" evidence="6">
    <location>
        <begin position="223"/>
        <end position="240"/>
    </location>
</feature>
<dbReference type="InterPro" id="IPR056280">
    <property type="entry name" value="AIPP2-like_SPOC"/>
</dbReference>
<gene>
    <name evidence="9" type="ORF">BVC80_8787g2</name>
</gene>
<evidence type="ECO:0000256" key="1">
    <source>
        <dbReference type="ARBA" id="ARBA00022723"/>
    </source>
</evidence>
<feature type="region of interest" description="Disordered" evidence="6">
    <location>
        <begin position="305"/>
        <end position="346"/>
    </location>
</feature>
<feature type="region of interest" description="Disordered" evidence="6">
    <location>
        <begin position="159"/>
        <end position="240"/>
    </location>
</feature>
<dbReference type="PANTHER" id="PTHR33304:SF36">
    <property type="entry name" value="GB|AAF26970.1-RELATED"/>
    <property type="match status" value="1"/>
</dbReference>